<comment type="caution">
    <text evidence="1">The sequence shown here is derived from an EMBL/GenBank/DDBJ whole genome shotgun (WGS) entry which is preliminary data.</text>
</comment>
<reference evidence="2" key="1">
    <citation type="submission" date="2024-04" db="EMBL/GenBank/DDBJ databases">
        <title>Salinicola lusitanus LLJ914,a marine bacterium isolated from the Okinawa Trough.</title>
        <authorList>
            <person name="Li J."/>
        </authorList>
    </citation>
    <scope>NUCLEOTIDE SEQUENCE [LARGE SCALE GENOMIC DNA]</scope>
</reference>
<organism evidence="1 2">
    <name type="scientific">Mugilogobius chulae</name>
    <name type="common">yellowstripe goby</name>
    <dbReference type="NCBI Taxonomy" id="88201"/>
    <lineage>
        <taxon>Eukaryota</taxon>
        <taxon>Metazoa</taxon>
        <taxon>Chordata</taxon>
        <taxon>Craniata</taxon>
        <taxon>Vertebrata</taxon>
        <taxon>Euteleostomi</taxon>
        <taxon>Actinopterygii</taxon>
        <taxon>Neopterygii</taxon>
        <taxon>Teleostei</taxon>
        <taxon>Neoteleostei</taxon>
        <taxon>Acanthomorphata</taxon>
        <taxon>Gobiaria</taxon>
        <taxon>Gobiiformes</taxon>
        <taxon>Gobioidei</taxon>
        <taxon>Gobiidae</taxon>
        <taxon>Gobionellinae</taxon>
        <taxon>Mugilogobius</taxon>
    </lineage>
</organism>
<dbReference type="Proteomes" id="UP001460270">
    <property type="component" value="Unassembled WGS sequence"/>
</dbReference>
<sequence length="138" mass="14219">MPQQPMGQQQKVGGPGVLGSTWSDPSVNISLDFLSAGLNPNKTPPTLNNIIQQQANSMGFGMPTSPPMTTGMPGTMTTGMNAGSMGIPGMMGMNMNMNLGMGTPVMMGVPAMGLTHSMSPAVVPPKQDAFANFGNFGK</sequence>
<evidence type="ECO:0000313" key="1">
    <source>
        <dbReference type="EMBL" id="KAK7925869.1"/>
    </source>
</evidence>
<dbReference type="EMBL" id="JBBPFD010000005">
    <property type="protein sequence ID" value="KAK7925869.1"/>
    <property type="molecule type" value="Genomic_DNA"/>
</dbReference>
<gene>
    <name evidence="1" type="ORF">WMY93_008179</name>
</gene>
<evidence type="ECO:0008006" key="3">
    <source>
        <dbReference type="Google" id="ProtNLM"/>
    </source>
</evidence>
<protein>
    <recommendedName>
        <fullName evidence="3">Clathrin interactor 1</fullName>
    </recommendedName>
</protein>
<accession>A0AAW0PLP4</accession>
<name>A0AAW0PLP4_9GOBI</name>
<proteinExistence type="predicted"/>
<evidence type="ECO:0000313" key="2">
    <source>
        <dbReference type="Proteomes" id="UP001460270"/>
    </source>
</evidence>
<dbReference type="AlphaFoldDB" id="A0AAW0PLP4"/>
<keyword evidence="2" id="KW-1185">Reference proteome</keyword>